<dbReference type="EMBL" id="PKTG01000122">
    <property type="protein sequence ID" value="PLX16183.1"/>
    <property type="molecule type" value="Genomic_DNA"/>
</dbReference>
<name>A0A2N5ZBY1_MUIH1</name>
<proteinExistence type="predicted"/>
<reference evidence="1 2" key="1">
    <citation type="submission" date="2017-11" db="EMBL/GenBank/DDBJ databases">
        <title>Genome-resolved metagenomics identifies genetic mobility, metabolic interactions, and unexpected diversity in perchlorate-reducing communities.</title>
        <authorList>
            <person name="Barnum T.P."/>
            <person name="Figueroa I.A."/>
            <person name="Carlstrom C.I."/>
            <person name="Lucas L.N."/>
            <person name="Engelbrektson A.L."/>
            <person name="Coates J.D."/>
        </authorList>
    </citation>
    <scope>NUCLEOTIDE SEQUENCE [LARGE SCALE GENOMIC DNA]</scope>
    <source>
        <strain evidence="1">BM706</strain>
    </source>
</reference>
<accession>A0A2N5ZBY1</accession>
<organism evidence="1 2">
    <name type="scientific">Muiribacterium halophilum</name>
    <dbReference type="NCBI Taxonomy" id="2053465"/>
    <lineage>
        <taxon>Bacteria</taxon>
        <taxon>Candidatus Muiribacteriota</taxon>
        <taxon>Candidatus Muiribacteriia</taxon>
        <taxon>Candidatus Muiribacteriales</taxon>
        <taxon>Candidatus Muiribacteriaceae</taxon>
        <taxon>Candidatus Muiribacterium</taxon>
    </lineage>
</organism>
<protein>
    <submittedName>
        <fullName evidence="1">Uncharacterized protein</fullName>
    </submittedName>
</protein>
<gene>
    <name evidence="1" type="ORF">C0601_11215</name>
</gene>
<sequence length="120" mass="14232">MEINKAVLDRIFLILKESAKKNELITYQDLNIRLSPDGTGPFFDDIKELFVYLTKLSRMMKIRKRPLITVIVVDDDRRQPGTGFFKIAKQLDVFKADVSKKLDRKEFLDYETHRVFSFNW</sequence>
<evidence type="ECO:0000313" key="2">
    <source>
        <dbReference type="Proteomes" id="UP000234857"/>
    </source>
</evidence>
<comment type="caution">
    <text evidence="1">The sequence shown here is derived from an EMBL/GenBank/DDBJ whole genome shotgun (WGS) entry which is preliminary data.</text>
</comment>
<dbReference type="AlphaFoldDB" id="A0A2N5ZBY1"/>
<evidence type="ECO:0000313" key="1">
    <source>
        <dbReference type="EMBL" id="PLX16183.1"/>
    </source>
</evidence>
<dbReference type="Proteomes" id="UP000234857">
    <property type="component" value="Unassembled WGS sequence"/>
</dbReference>